<dbReference type="Gene3D" id="3.40.50.410">
    <property type="entry name" value="von Willebrand factor, type A domain"/>
    <property type="match status" value="1"/>
</dbReference>
<gene>
    <name evidence="2" type="ORF">V7F78_09575</name>
</gene>
<dbReference type="PROSITE" id="PS50234">
    <property type="entry name" value="VWFA"/>
    <property type="match status" value="1"/>
</dbReference>
<sequence length="551" mass="59578">MGRRRYVPTVVIAFVSAVCLAVTGCSMGSLTSRDPSAPEAAEATGPAVLRIVAGSEQKTVLETIVGPWCKDKGYTCTWKLKGSVDQARDLQAGQVEADAYWFASSVFSQLANTKHVLSDVKPMFLTPVVYAGYKPVMDRLGLVGKDVTAVQIIDSLESGKAKVWATNPTQSNSGATVLFSFLNHFAGNPPGQALTATQLKDPKVVEGMKKFFNAMDRTPPSTGTMTSQCVKEPNLCQTMFTYEDLVIEENQKLVREGKDPLYVAYPRGALAISDAPLGFVDHGQANAEEHHKIFTELQNYLLEDDAALKKLAAIGRRPGNGVGLSMSNADTKVFNPDWGIKTTLKEQGVTFPSSEVIDQALDNYHSLYRKPVNTYYCLDGSGSMDSNGGWDGVKDAARALFDPAEAKRNRLQTAEKDVTTVAIFNRNLTAGPWTVTGNDPSKLTDLREKIDGYDPHGGTNMYTCLDRAVQQLSTFSVSKKLIVVMSDGQSEDDSRDPSIDALRKAHIPVVTIAFGKSASPGQLQEVAKASGGSYVSNENMVSALREAAGYK</sequence>
<feature type="domain" description="VWFA" evidence="1">
    <location>
        <begin position="373"/>
        <end position="551"/>
    </location>
</feature>
<dbReference type="PROSITE" id="PS51257">
    <property type="entry name" value="PROKAR_LIPOPROTEIN"/>
    <property type="match status" value="1"/>
</dbReference>
<evidence type="ECO:0000313" key="3">
    <source>
        <dbReference type="Proteomes" id="UP001309299"/>
    </source>
</evidence>
<dbReference type="InterPro" id="IPR036465">
    <property type="entry name" value="vWFA_dom_sf"/>
</dbReference>
<comment type="caution">
    <text evidence="2">The sequence shown here is derived from an EMBL/GenBank/DDBJ whole genome shotgun (WGS) entry which is preliminary data.</text>
</comment>
<dbReference type="Pfam" id="PF13531">
    <property type="entry name" value="SBP_bac_11"/>
    <property type="match status" value="1"/>
</dbReference>
<organism evidence="2 3">
    <name type="scientific">Cutibacterium avidum</name>
    <dbReference type="NCBI Taxonomy" id="33010"/>
    <lineage>
        <taxon>Bacteria</taxon>
        <taxon>Bacillati</taxon>
        <taxon>Actinomycetota</taxon>
        <taxon>Actinomycetes</taxon>
        <taxon>Propionibacteriales</taxon>
        <taxon>Propionibacteriaceae</taxon>
        <taxon>Cutibacterium</taxon>
    </lineage>
</organism>
<dbReference type="Pfam" id="PF00092">
    <property type="entry name" value="VWA"/>
    <property type="match status" value="1"/>
</dbReference>
<dbReference type="SUPFAM" id="SSF53850">
    <property type="entry name" value="Periplasmic binding protein-like II"/>
    <property type="match status" value="1"/>
</dbReference>
<dbReference type="Proteomes" id="UP001309299">
    <property type="component" value="Unassembled WGS sequence"/>
</dbReference>
<reference evidence="2" key="1">
    <citation type="submission" date="2024-02" db="EMBL/GenBank/DDBJ databases">
        <title>Bacterial skin colonization with Propionibacterium avidum as a risk factor for Periprosthetic Joint Infections - a single-center prospective study.</title>
        <authorList>
            <person name="Achermann Y."/>
        </authorList>
    </citation>
    <scope>NUCLEOTIDE SEQUENCE</scope>
    <source>
        <strain evidence="2">PAVI-2017310195</strain>
    </source>
</reference>
<dbReference type="InterPro" id="IPR002035">
    <property type="entry name" value="VWF_A"/>
</dbReference>
<dbReference type="SUPFAM" id="SSF53300">
    <property type="entry name" value="vWA-like"/>
    <property type="match status" value="1"/>
</dbReference>
<dbReference type="AlphaFoldDB" id="A0AB35XPM9"/>
<protein>
    <submittedName>
        <fullName evidence="2">VWA domain-containing protein</fullName>
    </submittedName>
</protein>
<name>A0AB35XPM9_9ACTN</name>
<dbReference type="RefSeq" id="WP_036975385.1">
    <property type="nucleotide sequence ID" value="NZ_CABKSM010000001.1"/>
</dbReference>
<evidence type="ECO:0000259" key="1">
    <source>
        <dbReference type="PROSITE" id="PS50234"/>
    </source>
</evidence>
<proteinExistence type="predicted"/>
<dbReference type="SMART" id="SM00327">
    <property type="entry name" value="VWA"/>
    <property type="match status" value="1"/>
</dbReference>
<dbReference type="CDD" id="cd00198">
    <property type="entry name" value="vWFA"/>
    <property type="match status" value="1"/>
</dbReference>
<dbReference type="EMBL" id="JBAKUA010000014">
    <property type="protein sequence ID" value="MEH1547249.1"/>
    <property type="molecule type" value="Genomic_DNA"/>
</dbReference>
<accession>A0AB35XPM9</accession>
<evidence type="ECO:0000313" key="2">
    <source>
        <dbReference type="EMBL" id="MEH1547249.1"/>
    </source>
</evidence>